<dbReference type="RefSeq" id="WP_094603867.1">
    <property type="nucleotide sequence ID" value="NZ_CP155573.1"/>
</dbReference>
<evidence type="ECO:0000313" key="2">
    <source>
        <dbReference type="Proteomes" id="UP000216752"/>
    </source>
</evidence>
<gene>
    <name evidence="1" type="ORF">SPSIL_042800</name>
</gene>
<name>A0ABZ3IQX2_9FIRM</name>
<keyword evidence="2" id="KW-1185">Reference proteome</keyword>
<evidence type="ECO:0008006" key="3">
    <source>
        <dbReference type="Google" id="ProtNLM"/>
    </source>
</evidence>
<sequence>MKAIDFLLLYEHVQREMLGLLVIAKELIERGYSVGVCSIRDVHKASRSIQVKVISVPFLYRRLVYRDIVGPFLKNSPDIKIVDRHEEQIWADHQVEKWVLADEYARSAYHLCWGSSFKELLLSRGGEEDKIRIVGCPRAAIIYAIKNEKEYLRKKLHISSNFERVFLMAINFGGAFVDPIRQQRAEMLRVYFYKHFKPIAEKYSNILFVIRPHPSEVICNKSTEADFLNYRNVIFSTDGTAAEAVAMADVVGTYTSSVAVEAWMIEKPSFGFMGEFAQQFIPDYPITRLTEFYPDMNIEAELDPSKFETSVSFSNSKAELRAQFIHNTYGDPSVDFVKLSADAYMEILGRTDTKPIPIELRPFSHEKEMIRNFLVRKFNMGFIHPSWREVRHDIKKYPIREYIRNNQHVLKDNDNILDKMLIV</sequence>
<dbReference type="Proteomes" id="UP000216752">
    <property type="component" value="Chromosome"/>
</dbReference>
<protein>
    <recommendedName>
        <fullName evidence="3">Capsule polysaccharide biosynthesis protein</fullName>
    </recommendedName>
</protein>
<proteinExistence type="predicted"/>
<accession>A0ABZ3IQX2</accession>
<evidence type="ECO:0000313" key="1">
    <source>
        <dbReference type="EMBL" id="XFO68060.1"/>
    </source>
</evidence>
<dbReference type="SUPFAM" id="SSF53756">
    <property type="entry name" value="UDP-Glycosyltransferase/glycogen phosphorylase"/>
    <property type="match status" value="1"/>
</dbReference>
<reference evidence="1" key="1">
    <citation type="submission" date="2024-05" db="EMBL/GenBank/DDBJ databases">
        <title>Isolation and characterization of Sporomusa carbonis sp. nov., a carboxydotrophic hydrogenogen in the genus of Sporomusa isolated from a charcoal burning pile.</title>
        <authorList>
            <person name="Boeer T."/>
            <person name="Rosenbaum F."/>
            <person name="Eysell L."/>
            <person name="Mueller V."/>
            <person name="Daniel R."/>
            <person name="Poehlein A."/>
        </authorList>
    </citation>
    <scope>NUCLEOTIDE SEQUENCE [LARGE SCALE GENOMIC DNA]</scope>
    <source>
        <strain evidence="1">DSM 10669</strain>
    </source>
</reference>
<dbReference type="EMBL" id="CP155573">
    <property type="protein sequence ID" value="XFO68060.1"/>
    <property type="molecule type" value="Genomic_DNA"/>
</dbReference>
<organism evidence="1 2">
    <name type="scientific">Sporomusa silvacetica DSM 10669</name>
    <dbReference type="NCBI Taxonomy" id="1123289"/>
    <lineage>
        <taxon>Bacteria</taxon>
        <taxon>Bacillati</taxon>
        <taxon>Bacillota</taxon>
        <taxon>Negativicutes</taxon>
        <taxon>Selenomonadales</taxon>
        <taxon>Sporomusaceae</taxon>
        <taxon>Sporomusa</taxon>
    </lineage>
</organism>